<dbReference type="Proteomes" id="UP000230971">
    <property type="component" value="Unassembled WGS sequence"/>
</dbReference>
<reference evidence="1 3" key="1">
    <citation type="submission" date="2016-01" db="EMBL/GenBank/DDBJ databases">
        <title>The new phylogeny of the genus Mycobacterium.</title>
        <authorList>
            <person name="Tarcisio F."/>
            <person name="Conor M."/>
            <person name="Antonella G."/>
            <person name="Elisabetta G."/>
            <person name="Giulia F.S."/>
            <person name="Sara T."/>
            <person name="Anna F."/>
            <person name="Clotilde B."/>
            <person name="Roberto B."/>
            <person name="Veronica D.S."/>
            <person name="Fabio R."/>
            <person name="Monica P."/>
            <person name="Olivier J."/>
            <person name="Enrico T."/>
            <person name="Nicola S."/>
        </authorList>
    </citation>
    <scope>NUCLEOTIDE SEQUENCE [LARGE SCALE GENOMIC DNA]</scope>
    <source>
        <strain evidence="1 3">DSM 44243</strain>
    </source>
</reference>
<evidence type="ECO:0000313" key="4">
    <source>
        <dbReference type="Proteomes" id="UP000230971"/>
    </source>
</evidence>
<comment type="caution">
    <text evidence="1">The sequence shown here is derived from an EMBL/GenBank/DDBJ whole genome shotgun (WGS) entry which is preliminary data.</text>
</comment>
<protein>
    <submittedName>
        <fullName evidence="1">Uncharacterized protein</fullName>
    </submittedName>
</protein>
<accession>A0A1X1RQF4</accession>
<proteinExistence type="predicted"/>
<reference evidence="2 4" key="2">
    <citation type="journal article" date="2017" name="Infect. Genet. Evol.">
        <title>The new phylogeny of the genus Mycobacterium: The old and the news.</title>
        <authorList>
            <person name="Tortoli E."/>
            <person name="Fedrizzi T."/>
            <person name="Meehan C.J."/>
            <person name="Trovato A."/>
            <person name="Grottola A."/>
            <person name="Giacobazzi E."/>
            <person name="Serpini G.F."/>
            <person name="Tagliazucchi S."/>
            <person name="Fabio A."/>
            <person name="Bettua C."/>
            <person name="Bertorelli R."/>
            <person name="Frascaro F."/>
            <person name="De Sanctis V."/>
            <person name="Pecorari M."/>
            <person name="Jousson O."/>
            <person name="Segata N."/>
            <person name="Cirillo D.M."/>
        </authorList>
    </citation>
    <scope>NUCLEOTIDE SEQUENCE [LARGE SCALE GENOMIC DNA]</scope>
    <source>
        <strain evidence="2 4">NCTC 12882</strain>
    </source>
</reference>
<evidence type="ECO:0000313" key="3">
    <source>
        <dbReference type="Proteomes" id="UP000193907"/>
    </source>
</evidence>
<sequence length="100" mass="11468">MSYAHQENTIELMNEFSVHDMRLLGALSDRAIDAQFEARQKLFNHIDTIWQEAKRSGHRPADNMETWGSVAAMRDLSSDLLQNIDVVRYNRDHPDTPIGG</sequence>
<dbReference type="AlphaFoldDB" id="A0A1X1RQF4"/>
<dbReference type="EMBL" id="PDKV01000038">
    <property type="protein sequence ID" value="PIB74601.1"/>
    <property type="molecule type" value="Genomic_DNA"/>
</dbReference>
<name>A0A1X1RQF4_MYCCE</name>
<keyword evidence="3" id="KW-1185">Reference proteome</keyword>
<evidence type="ECO:0000313" key="2">
    <source>
        <dbReference type="EMBL" id="PIB74601.1"/>
    </source>
</evidence>
<dbReference type="EMBL" id="LQOM01000029">
    <property type="protein sequence ID" value="ORV12521.1"/>
    <property type="molecule type" value="Genomic_DNA"/>
</dbReference>
<organism evidence="1 3">
    <name type="scientific">Mycobacterium celatum</name>
    <dbReference type="NCBI Taxonomy" id="28045"/>
    <lineage>
        <taxon>Bacteria</taxon>
        <taxon>Bacillati</taxon>
        <taxon>Actinomycetota</taxon>
        <taxon>Actinomycetes</taxon>
        <taxon>Mycobacteriales</taxon>
        <taxon>Mycobacteriaceae</taxon>
        <taxon>Mycobacterium</taxon>
    </lineage>
</organism>
<dbReference type="Proteomes" id="UP000193907">
    <property type="component" value="Unassembled WGS sequence"/>
</dbReference>
<evidence type="ECO:0000313" key="1">
    <source>
        <dbReference type="EMBL" id="ORV12521.1"/>
    </source>
</evidence>
<gene>
    <name evidence="1" type="ORF">AWB95_12695</name>
    <name evidence="2" type="ORF">CQY23_21285</name>
</gene>